<accession>A0A9W6Y0X8</accession>
<reference evidence="1" key="1">
    <citation type="submission" date="2023-04" db="EMBL/GenBank/DDBJ databases">
        <title>Phytophthora fragariaefolia NBRC 109709.</title>
        <authorList>
            <person name="Ichikawa N."/>
            <person name="Sato H."/>
            <person name="Tonouchi N."/>
        </authorList>
    </citation>
    <scope>NUCLEOTIDE SEQUENCE</scope>
    <source>
        <strain evidence="1">NBRC 109709</strain>
    </source>
</reference>
<proteinExistence type="predicted"/>
<name>A0A9W6Y0X8_9STRA</name>
<evidence type="ECO:0000313" key="1">
    <source>
        <dbReference type="EMBL" id="GMF49479.1"/>
    </source>
</evidence>
<dbReference type="OrthoDB" id="123005at2759"/>
<comment type="caution">
    <text evidence="1">The sequence shown here is derived from an EMBL/GenBank/DDBJ whole genome shotgun (WGS) entry which is preliminary data.</text>
</comment>
<organism evidence="1 2">
    <name type="scientific">Phytophthora fragariaefolia</name>
    <dbReference type="NCBI Taxonomy" id="1490495"/>
    <lineage>
        <taxon>Eukaryota</taxon>
        <taxon>Sar</taxon>
        <taxon>Stramenopiles</taxon>
        <taxon>Oomycota</taxon>
        <taxon>Peronosporomycetes</taxon>
        <taxon>Peronosporales</taxon>
        <taxon>Peronosporaceae</taxon>
        <taxon>Phytophthora</taxon>
    </lineage>
</organism>
<sequence length="153" mass="16304">MGLSLSSATSCSSAEQQQVQAQVVAIRASIESDAASSSKASNVPQSCKTALTFDLSASSENNGETCASDCVAWIENVVDSPNCGDDEMVTYQRRMSAYLAQCAERRQVQQQDTKGVEHSSRLRGLAESLPETRQLGVKGLMDALLVVTLNNAL</sequence>
<dbReference type="EMBL" id="BSXT01002534">
    <property type="protein sequence ID" value="GMF49479.1"/>
    <property type="molecule type" value="Genomic_DNA"/>
</dbReference>
<gene>
    <name evidence="1" type="ORF">Pfra01_001956800</name>
</gene>
<dbReference type="Proteomes" id="UP001165121">
    <property type="component" value="Unassembled WGS sequence"/>
</dbReference>
<dbReference type="AlphaFoldDB" id="A0A9W6Y0X8"/>
<evidence type="ECO:0000313" key="2">
    <source>
        <dbReference type="Proteomes" id="UP001165121"/>
    </source>
</evidence>
<keyword evidence="2" id="KW-1185">Reference proteome</keyword>
<protein>
    <submittedName>
        <fullName evidence="1">Unnamed protein product</fullName>
    </submittedName>
</protein>